<evidence type="ECO:0000256" key="7">
    <source>
        <dbReference type="ARBA" id="ARBA00023065"/>
    </source>
</evidence>
<evidence type="ECO:0000256" key="4">
    <source>
        <dbReference type="ARBA" id="ARBA00022842"/>
    </source>
</evidence>
<dbReference type="InterPro" id="IPR039204">
    <property type="entry name" value="MRS2-like"/>
</dbReference>
<dbReference type="GO" id="GO:0015095">
    <property type="term" value="F:magnesium ion transmembrane transporter activity"/>
    <property type="evidence" value="ECO:0007669"/>
    <property type="project" value="TreeGrafter"/>
</dbReference>
<keyword evidence="6 9" id="KW-1133">Transmembrane helix</keyword>
<feature type="transmembrane region" description="Helical" evidence="9">
    <location>
        <begin position="251"/>
        <end position="274"/>
    </location>
</feature>
<keyword evidence="5" id="KW-0809">Transit peptide</keyword>
<dbReference type="GO" id="GO:0005743">
    <property type="term" value="C:mitochondrial inner membrane"/>
    <property type="evidence" value="ECO:0007669"/>
    <property type="project" value="UniProtKB-SubCell"/>
</dbReference>
<protein>
    <recommendedName>
        <fullName evidence="9">Magnesium transporter</fullName>
    </recommendedName>
</protein>
<dbReference type="PANTHER" id="PTHR13890:SF0">
    <property type="entry name" value="MAGNESIUM TRANSPORTER MRS2 HOMOLOG, MITOCHONDRIAL"/>
    <property type="match status" value="1"/>
</dbReference>
<accession>A0A835ZID1</accession>
<dbReference type="CDD" id="cd12823">
    <property type="entry name" value="Mrs2_Mfm1p-like"/>
    <property type="match status" value="1"/>
</dbReference>
<feature type="transmembrane region" description="Helical" evidence="9">
    <location>
        <begin position="218"/>
        <end position="239"/>
    </location>
</feature>
<keyword evidence="9" id="KW-0496">Mitochondrion</keyword>
<gene>
    <name evidence="10" type="ORF">JKP88DRAFT_267265</name>
</gene>
<keyword evidence="9" id="KW-0999">Mitochondrion inner membrane</keyword>
<keyword evidence="8 9" id="KW-0472">Membrane</keyword>
<dbReference type="Gene3D" id="1.20.58.340">
    <property type="entry name" value="Magnesium transport protein CorA, transmembrane region"/>
    <property type="match status" value="2"/>
</dbReference>
<keyword evidence="11" id="KW-1185">Reference proteome</keyword>
<comment type="similarity">
    <text evidence="9">Belongs to the CorA metal ion transporter (MIT) (TC 1.A.35) family.</text>
</comment>
<evidence type="ECO:0000256" key="1">
    <source>
        <dbReference type="ARBA" id="ARBA00004141"/>
    </source>
</evidence>
<keyword evidence="7 9" id="KW-0406">Ion transport</keyword>
<evidence type="ECO:0000313" key="10">
    <source>
        <dbReference type="EMBL" id="KAG5189498.1"/>
    </source>
</evidence>
<reference evidence="10" key="1">
    <citation type="submission" date="2021-02" db="EMBL/GenBank/DDBJ databases">
        <title>First Annotated Genome of the Yellow-green Alga Tribonema minus.</title>
        <authorList>
            <person name="Mahan K.M."/>
        </authorList>
    </citation>
    <scope>NUCLEOTIDE SEQUENCE</scope>
    <source>
        <strain evidence="10">UTEX B ZZ1240</strain>
    </source>
</reference>
<keyword evidence="4 9" id="KW-0460">Magnesium</keyword>
<proteinExistence type="inferred from homology"/>
<evidence type="ECO:0000313" key="11">
    <source>
        <dbReference type="Proteomes" id="UP000664859"/>
    </source>
</evidence>
<dbReference type="PANTHER" id="PTHR13890">
    <property type="entry name" value="RNA SPLICING PROTEIN MRS2, MITOCHONDRIAL"/>
    <property type="match status" value="1"/>
</dbReference>
<dbReference type="Proteomes" id="UP000664859">
    <property type="component" value="Unassembled WGS sequence"/>
</dbReference>
<dbReference type="EMBL" id="JAFCMP010000049">
    <property type="protein sequence ID" value="KAG5189498.1"/>
    <property type="molecule type" value="Genomic_DNA"/>
</dbReference>
<evidence type="ECO:0000256" key="5">
    <source>
        <dbReference type="ARBA" id="ARBA00022946"/>
    </source>
</evidence>
<comment type="subcellular location">
    <subcellularLocation>
        <location evidence="1">Membrane</location>
        <topology evidence="1">Multi-pass membrane protein</topology>
    </subcellularLocation>
    <subcellularLocation>
        <location evidence="9">Mitochondrion inner membrane</location>
        <topology evidence="9">Multi-pass membrane protein</topology>
    </subcellularLocation>
</comment>
<keyword evidence="3 9" id="KW-0812">Transmembrane</keyword>
<sequence>MRDLRLMDPSFPGQYPAVLSRKNAILVSASNIRAVITASEVYLGNPSHKEAIAIAEAVRQQLMTSNMPFEHIALECCLSQICASQSAQLQVLRPYLRQVLHGLKAAGGSLQKRLDQLLPLKNQLDEMHTTLTAVARCLNDVLTNNADMAQMYLTDAQRHKKRKDSDHEDVELIFENYLMQVELISSDIKDDQNEITNTEEIVDIELDVIRNRILQVELLLSISAFMVALGALWTGIFGMNLKSHLEEHPHMFWVVTGAIFAWIFTSIATTRWFCKRAGLL</sequence>
<name>A0A835ZID1_9STRA</name>
<organism evidence="10 11">
    <name type="scientific">Tribonema minus</name>
    <dbReference type="NCBI Taxonomy" id="303371"/>
    <lineage>
        <taxon>Eukaryota</taxon>
        <taxon>Sar</taxon>
        <taxon>Stramenopiles</taxon>
        <taxon>Ochrophyta</taxon>
        <taxon>PX clade</taxon>
        <taxon>Xanthophyceae</taxon>
        <taxon>Tribonematales</taxon>
        <taxon>Tribonemataceae</taxon>
        <taxon>Tribonema</taxon>
    </lineage>
</organism>
<evidence type="ECO:0000256" key="9">
    <source>
        <dbReference type="RuleBase" id="RU366042"/>
    </source>
</evidence>
<comment type="caution">
    <text evidence="10">The sequence shown here is derived from an EMBL/GenBank/DDBJ whole genome shotgun (WGS) entry which is preliminary data.</text>
</comment>
<dbReference type="OrthoDB" id="10251508at2759"/>
<evidence type="ECO:0000256" key="6">
    <source>
        <dbReference type="ARBA" id="ARBA00022989"/>
    </source>
</evidence>
<dbReference type="AlphaFoldDB" id="A0A835ZID1"/>
<dbReference type="Gene3D" id="2.40.128.330">
    <property type="match status" value="1"/>
</dbReference>
<keyword evidence="2 9" id="KW-0813">Transport</keyword>
<dbReference type="Pfam" id="PF22099">
    <property type="entry name" value="MRS2-like"/>
    <property type="match status" value="1"/>
</dbReference>
<evidence type="ECO:0000256" key="8">
    <source>
        <dbReference type="ARBA" id="ARBA00023136"/>
    </source>
</evidence>
<evidence type="ECO:0000256" key="2">
    <source>
        <dbReference type="ARBA" id="ARBA00022448"/>
    </source>
</evidence>
<evidence type="ECO:0000256" key="3">
    <source>
        <dbReference type="ARBA" id="ARBA00022692"/>
    </source>
</evidence>